<keyword evidence="1 3" id="KW-0378">Hydrolase</keyword>
<dbReference type="EMBL" id="CP017812">
    <property type="protein sequence ID" value="AOZ72347.1"/>
    <property type="molecule type" value="Genomic_DNA"/>
</dbReference>
<comment type="similarity">
    <text evidence="3">Belongs to the glucosamine/galactosamine-6-phosphate isomerase family. NagB subfamily.</text>
</comment>
<dbReference type="SUPFAM" id="SSF100950">
    <property type="entry name" value="NagB/RpiA/CoA transferase-like"/>
    <property type="match status" value="1"/>
</dbReference>
<reference evidence="5 6" key="1">
    <citation type="submission" date="2016-10" db="EMBL/GenBank/DDBJ databases">
        <title>Actinomyces aegypiusis sp. nov., isolated from the Aegypius monachus in Qinghai Tibet Plateau China.</title>
        <authorList>
            <person name="Wang Y."/>
        </authorList>
    </citation>
    <scope>NUCLEOTIDE SEQUENCE [LARGE SCALE GENOMIC DNA]</scope>
    <source>
        <strain evidence="5 6">VUL4_3</strain>
    </source>
</reference>
<dbReference type="PANTHER" id="PTHR11280">
    <property type="entry name" value="GLUCOSAMINE-6-PHOSPHATE ISOMERASE"/>
    <property type="match status" value="1"/>
</dbReference>
<keyword evidence="6" id="KW-1185">Reference proteome</keyword>
<evidence type="ECO:0000313" key="5">
    <source>
        <dbReference type="EMBL" id="AOZ72347.1"/>
    </source>
</evidence>
<gene>
    <name evidence="3" type="primary">nagB</name>
    <name evidence="5" type="ORF">BK816_02720</name>
</gene>
<dbReference type="OrthoDB" id="9791139at2"/>
<dbReference type="GO" id="GO:0005975">
    <property type="term" value="P:carbohydrate metabolic process"/>
    <property type="evidence" value="ECO:0007669"/>
    <property type="project" value="InterPro"/>
</dbReference>
<dbReference type="Pfam" id="PF01182">
    <property type="entry name" value="Glucosamine_iso"/>
    <property type="match status" value="1"/>
</dbReference>
<dbReference type="EC" id="3.5.99.6" evidence="3"/>
<evidence type="ECO:0000259" key="4">
    <source>
        <dbReference type="Pfam" id="PF01182"/>
    </source>
</evidence>
<evidence type="ECO:0000256" key="1">
    <source>
        <dbReference type="ARBA" id="ARBA00022801"/>
    </source>
</evidence>
<feature type="active site" description="Proton acceptor; for enolization step" evidence="3">
    <location>
        <position position="67"/>
    </location>
</feature>
<dbReference type="GO" id="GO:0006043">
    <property type="term" value="P:glucosamine catabolic process"/>
    <property type="evidence" value="ECO:0007669"/>
    <property type="project" value="TreeGrafter"/>
</dbReference>
<sequence length="255" mass="27653">MEVFILPDEKAIGEAIAARIQKVFEANPKSNLGVATGSSPLSTYKALIDLVNAGKLSFKDAHFFMLDEYVGIDENHPERYRNVIMTEIASQVDVDPENVHGPNGNADDLEKAVQEYDNLIKETGGVDLQILGIGSDGHIAFNEPGGSLVSRTHVGVLTKQTREDNARFFDGDLSKVPTHCVTQGLGTIMDARELCLVATGENKAEAVAQLVEGGISALWPATIMQMHPKAAIFIDEAAASKLKLIDYYREIQAQS</sequence>
<dbReference type="PANTHER" id="PTHR11280:SF5">
    <property type="entry name" value="GLUCOSAMINE-6-PHOSPHATE ISOMERASE"/>
    <property type="match status" value="1"/>
</dbReference>
<feature type="active site" description="Proton acceptor; for ring-opening step" evidence="3">
    <location>
        <position position="138"/>
    </location>
</feature>
<dbReference type="Gene3D" id="3.40.50.1360">
    <property type="match status" value="1"/>
</dbReference>
<dbReference type="InterPro" id="IPR018321">
    <property type="entry name" value="Glucosamine6P_isomerase_CS"/>
</dbReference>
<name>A0A1D9MJ66_9ACTO</name>
<dbReference type="GO" id="GO:0042802">
    <property type="term" value="F:identical protein binding"/>
    <property type="evidence" value="ECO:0007669"/>
    <property type="project" value="TreeGrafter"/>
</dbReference>
<comment type="catalytic activity">
    <reaction evidence="3">
        <text>alpha-D-glucosamine 6-phosphate + H2O = beta-D-fructose 6-phosphate + NH4(+)</text>
        <dbReference type="Rhea" id="RHEA:12172"/>
        <dbReference type="ChEBI" id="CHEBI:15377"/>
        <dbReference type="ChEBI" id="CHEBI:28938"/>
        <dbReference type="ChEBI" id="CHEBI:57634"/>
        <dbReference type="ChEBI" id="CHEBI:75989"/>
        <dbReference type="EC" id="3.5.99.6"/>
    </reaction>
</comment>
<dbReference type="RefSeq" id="WP_071163813.1">
    <property type="nucleotide sequence ID" value="NZ_CP017812.1"/>
</dbReference>
<accession>A0A1D9MJ66</accession>
<feature type="domain" description="Glucosamine/galactosamine-6-phosphate isomerase" evidence="4">
    <location>
        <begin position="11"/>
        <end position="226"/>
    </location>
</feature>
<dbReference type="KEGG" id="avu:BK816_02720"/>
<dbReference type="GO" id="GO:0006046">
    <property type="term" value="P:N-acetylglucosamine catabolic process"/>
    <property type="evidence" value="ECO:0007669"/>
    <property type="project" value="UniProtKB-UniRule"/>
</dbReference>
<evidence type="ECO:0000256" key="3">
    <source>
        <dbReference type="HAMAP-Rule" id="MF_01241"/>
    </source>
</evidence>
<comment type="function">
    <text evidence="3">Catalyzes the reversible isomerization-deamination of glucosamine 6-phosphate (GlcN6P) to form fructose 6-phosphate (Fru6P) and ammonium ion.</text>
</comment>
<dbReference type="CDD" id="cd01399">
    <property type="entry name" value="GlcN6P_deaminase"/>
    <property type="match status" value="1"/>
</dbReference>
<dbReference type="GO" id="GO:0004342">
    <property type="term" value="F:glucosamine-6-phosphate deaminase activity"/>
    <property type="evidence" value="ECO:0007669"/>
    <property type="project" value="UniProtKB-UniRule"/>
</dbReference>
<evidence type="ECO:0000256" key="2">
    <source>
        <dbReference type="ARBA" id="ARBA00023277"/>
    </source>
</evidence>
<feature type="active site" description="For ring-opening step" evidence="3">
    <location>
        <position position="143"/>
    </location>
</feature>
<protein>
    <recommendedName>
        <fullName evidence="3">Glucosamine-6-phosphate deaminase</fullName>
        <ecNumber evidence="3">3.5.99.6</ecNumber>
    </recommendedName>
    <alternativeName>
        <fullName evidence="3">GlcN6P deaminase</fullName>
        <shortName evidence="3">GNPDA</shortName>
    </alternativeName>
    <alternativeName>
        <fullName evidence="3">Glucosamine-6-phosphate isomerase</fullName>
    </alternativeName>
</protein>
<dbReference type="GO" id="GO:0005737">
    <property type="term" value="C:cytoplasm"/>
    <property type="evidence" value="ECO:0007669"/>
    <property type="project" value="TreeGrafter"/>
</dbReference>
<dbReference type="STRING" id="1912795.BK816_02720"/>
<dbReference type="PROSITE" id="PS01161">
    <property type="entry name" value="GLC_GALNAC_ISOMERASE"/>
    <property type="match status" value="1"/>
</dbReference>
<feature type="active site" description="For ring-opening step" evidence="3">
    <location>
        <position position="136"/>
    </location>
</feature>
<dbReference type="UniPathway" id="UPA00629">
    <property type="reaction ID" value="UER00684"/>
</dbReference>
<proteinExistence type="inferred from homology"/>
<dbReference type="NCBIfam" id="TIGR00502">
    <property type="entry name" value="nagB"/>
    <property type="match status" value="1"/>
</dbReference>
<dbReference type="AlphaFoldDB" id="A0A1D9MJ66"/>
<keyword evidence="2 3" id="KW-0119">Carbohydrate metabolism</keyword>
<comment type="caution">
    <text evidence="3">Lacks conserved residue(s) required for the propagation of feature annotation.</text>
</comment>
<dbReference type="InterPro" id="IPR037171">
    <property type="entry name" value="NagB/RpiA_transferase-like"/>
</dbReference>
<comment type="pathway">
    <text evidence="3">Amino-sugar metabolism; N-acetylneuraminate degradation; D-fructose 6-phosphate from N-acetylneuraminate: step 5/5.</text>
</comment>
<evidence type="ECO:0000313" key="6">
    <source>
        <dbReference type="Proteomes" id="UP000176288"/>
    </source>
</evidence>
<dbReference type="Proteomes" id="UP000176288">
    <property type="component" value="Chromosome"/>
</dbReference>
<dbReference type="NCBIfam" id="NF001684">
    <property type="entry name" value="PRK00443.1-4"/>
    <property type="match status" value="1"/>
</dbReference>
<dbReference type="InterPro" id="IPR004547">
    <property type="entry name" value="Glucosamine6P_isomerase"/>
</dbReference>
<dbReference type="GO" id="GO:0019262">
    <property type="term" value="P:N-acetylneuraminate catabolic process"/>
    <property type="evidence" value="ECO:0007669"/>
    <property type="project" value="UniProtKB-UniRule"/>
</dbReference>
<dbReference type="HAMAP" id="MF_01241">
    <property type="entry name" value="GlcN6P_deamin"/>
    <property type="match status" value="1"/>
</dbReference>
<organism evidence="5 6">
    <name type="scientific">Boudabousia tangfeifanii</name>
    <dbReference type="NCBI Taxonomy" id="1912795"/>
    <lineage>
        <taxon>Bacteria</taxon>
        <taxon>Bacillati</taxon>
        <taxon>Actinomycetota</taxon>
        <taxon>Actinomycetes</taxon>
        <taxon>Actinomycetales</taxon>
        <taxon>Actinomycetaceae</taxon>
        <taxon>Boudabousia</taxon>
    </lineage>
</organism>
<dbReference type="InterPro" id="IPR006148">
    <property type="entry name" value="Glc/Gal-6P_isomerase"/>
</dbReference>